<protein>
    <recommendedName>
        <fullName evidence="1">R13L1/DRL21-like LRR repeat region domain-containing protein</fullName>
    </recommendedName>
</protein>
<dbReference type="EMBL" id="JAUHHV010000011">
    <property type="protein sequence ID" value="KAK1407413.1"/>
    <property type="molecule type" value="Genomic_DNA"/>
</dbReference>
<evidence type="ECO:0000313" key="3">
    <source>
        <dbReference type="Proteomes" id="UP001229421"/>
    </source>
</evidence>
<dbReference type="InterPro" id="IPR056789">
    <property type="entry name" value="LRR_R13L1-DRL21"/>
</dbReference>
<dbReference type="PANTHER" id="PTHR47186:SF3">
    <property type="entry name" value="OS09G0267800 PROTEIN"/>
    <property type="match status" value="1"/>
</dbReference>
<keyword evidence="3" id="KW-1185">Reference proteome</keyword>
<dbReference type="AlphaFoldDB" id="A0AAD8JPY3"/>
<dbReference type="Pfam" id="PF25019">
    <property type="entry name" value="LRR_R13L1-DRL21"/>
    <property type="match status" value="1"/>
</dbReference>
<comment type="caution">
    <text evidence="2">The sequence shown here is derived from an EMBL/GenBank/DDBJ whole genome shotgun (WGS) entry which is preliminary data.</text>
</comment>
<reference evidence="2" key="1">
    <citation type="journal article" date="2023" name="bioRxiv">
        <title>Improved chromosome-level genome assembly for marigold (Tagetes erecta).</title>
        <authorList>
            <person name="Jiang F."/>
            <person name="Yuan L."/>
            <person name="Wang S."/>
            <person name="Wang H."/>
            <person name="Xu D."/>
            <person name="Wang A."/>
            <person name="Fan W."/>
        </authorList>
    </citation>
    <scope>NUCLEOTIDE SEQUENCE</scope>
    <source>
        <strain evidence="2">WSJ</strain>
        <tissue evidence="2">Leaf</tissue>
    </source>
</reference>
<dbReference type="InterPro" id="IPR032675">
    <property type="entry name" value="LRR_dom_sf"/>
</dbReference>
<dbReference type="PANTHER" id="PTHR47186">
    <property type="entry name" value="LEUCINE-RICH REPEAT-CONTAINING PROTEIN 57"/>
    <property type="match status" value="1"/>
</dbReference>
<dbReference type="SUPFAM" id="SSF52058">
    <property type="entry name" value="L domain-like"/>
    <property type="match status" value="1"/>
</dbReference>
<gene>
    <name evidence="2" type="ORF">QVD17_39029</name>
</gene>
<sequence length="292" mass="32942">MFSDKKDVYSRPEALEKVHHLSFINGKDPTNKSDDVFKDSRIGTAENEVLEGLRSSEKLSRLEIKCYNGTKLPSWMGDPTFDCLIELVLDCCKSCTCLPTLGQLPALKTSVKKMDGLKSVGSEFLRPSNSCHSVAFPSFEVLRFSDMKEWEEWSTSSCDKVEAFPCSKLKDANIVISMDCFTQVDIKDCPSLESYNCSKGIETLIVDNCPSFKSLTFQTMDDLPFNLKNLSVTKCDNMEVSCPLNNLLSSLEYLCIYSIPNLRLFPEGCLVNLIELRIEKCDNRIHSRPVMD</sequence>
<dbReference type="Proteomes" id="UP001229421">
    <property type="component" value="Unassembled WGS sequence"/>
</dbReference>
<name>A0AAD8JPY3_TARER</name>
<accession>A0AAD8JPY3</accession>
<proteinExistence type="predicted"/>
<dbReference type="Gene3D" id="3.80.10.10">
    <property type="entry name" value="Ribonuclease Inhibitor"/>
    <property type="match status" value="1"/>
</dbReference>
<evidence type="ECO:0000259" key="1">
    <source>
        <dbReference type="Pfam" id="PF25019"/>
    </source>
</evidence>
<evidence type="ECO:0000313" key="2">
    <source>
        <dbReference type="EMBL" id="KAK1407413.1"/>
    </source>
</evidence>
<organism evidence="2 3">
    <name type="scientific">Tagetes erecta</name>
    <name type="common">African marigold</name>
    <dbReference type="NCBI Taxonomy" id="13708"/>
    <lineage>
        <taxon>Eukaryota</taxon>
        <taxon>Viridiplantae</taxon>
        <taxon>Streptophyta</taxon>
        <taxon>Embryophyta</taxon>
        <taxon>Tracheophyta</taxon>
        <taxon>Spermatophyta</taxon>
        <taxon>Magnoliopsida</taxon>
        <taxon>eudicotyledons</taxon>
        <taxon>Gunneridae</taxon>
        <taxon>Pentapetalae</taxon>
        <taxon>asterids</taxon>
        <taxon>campanulids</taxon>
        <taxon>Asterales</taxon>
        <taxon>Asteraceae</taxon>
        <taxon>Asteroideae</taxon>
        <taxon>Heliantheae alliance</taxon>
        <taxon>Tageteae</taxon>
        <taxon>Tagetes</taxon>
    </lineage>
</organism>
<feature type="domain" description="R13L1/DRL21-like LRR repeat region" evidence="1">
    <location>
        <begin position="39"/>
        <end position="109"/>
    </location>
</feature>